<protein>
    <submittedName>
        <fullName evidence="1">Uncharacterized protein</fullName>
    </submittedName>
</protein>
<name>A0A1V4DK49_9ENTE</name>
<gene>
    <name evidence="1" type="ORF">BW731_11785</name>
</gene>
<sequence length="133" mass="15619">MLDSKVNHNSPKFQLKFYVKDTYVAETVDGDLQFIRKYRRKFNEVKALFCKEYGKVYNYPDTIENDDSLDLMITTVKALQSRLEKSFLIPGSIELHTIELIGNWEVFNGKNDSALVKEYEEQLFNNFKKFGLT</sequence>
<dbReference type="Proteomes" id="UP000189970">
    <property type="component" value="Unassembled WGS sequence"/>
</dbReference>
<evidence type="ECO:0000313" key="2">
    <source>
        <dbReference type="Proteomes" id="UP000189970"/>
    </source>
</evidence>
<dbReference type="AlphaFoldDB" id="A0A1V4DK49"/>
<accession>A0A1V4DK49</accession>
<dbReference type="RefSeq" id="WP_079348401.1">
    <property type="nucleotide sequence ID" value="NZ_MVAB01000001.1"/>
</dbReference>
<keyword evidence="2" id="KW-1185">Reference proteome</keyword>
<dbReference type="EMBL" id="MVAB01000001">
    <property type="protein sequence ID" value="OPF88802.1"/>
    <property type="molecule type" value="Genomic_DNA"/>
</dbReference>
<proteinExistence type="predicted"/>
<comment type="caution">
    <text evidence="1">The sequence shown here is derived from an EMBL/GenBank/DDBJ whole genome shotgun (WGS) entry which is preliminary data.</text>
</comment>
<organism evidence="1 2">
    <name type="scientific">Vagococcus martis</name>
    <dbReference type="NCBI Taxonomy" id="1768210"/>
    <lineage>
        <taxon>Bacteria</taxon>
        <taxon>Bacillati</taxon>
        <taxon>Bacillota</taxon>
        <taxon>Bacilli</taxon>
        <taxon>Lactobacillales</taxon>
        <taxon>Enterococcaceae</taxon>
        <taxon>Vagococcus</taxon>
    </lineage>
</organism>
<evidence type="ECO:0000313" key="1">
    <source>
        <dbReference type="EMBL" id="OPF88802.1"/>
    </source>
</evidence>
<reference evidence="1 2" key="1">
    <citation type="submission" date="2017-02" db="EMBL/GenBank/DDBJ databases">
        <title>Vagococcus cremeus sp. nov., isolated from the small intestine of a marten, Martes flavigula.</title>
        <authorList>
            <person name="Tak E.J."/>
            <person name="Bae J.-W."/>
        </authorList>
    </citation>
    <scope>NUCLEOTIDE SEQUENCE [LARGE SCALE GENOMIC DNA]</scope>
    <source>
        <strain evidence="1 2">D7T301</strain>
    </source>
</reference>